<evidence type="ECO:0000256" key="9">
    <source>
        <dbReference type="ARBA" id="ARBA00022777"/>
    </source>
</evidence>
<keyword evidence="10 14" id="KW-0067">ATP-binding</keyword>
<dbReference type="CDD" id="cd00082">
    <property type="entry name" value="HisKA"/>
    <property type="match status" value="1"/>
</dbReference>
<dbReference type="SUPFAM" id="SSF158472">
    <property type="entry name" value="HAMP domain-like"/>
    <property type="match status" value="1"/>
</dbReference>
<dbReference type="AlphaFoldDB" id="A0AAW4YK62"/>
<keyword evidence="3 14" id="KW-1003">Cell membrane</keyword>
<feature type="domain" description="Histidine kinase" evidence="15">
    <location>
        <begin position="246"/>
        <end position="459"/>
    </location>
</feature>
<dbReference type="GO" id="GO:0005886">
    <property type="term" value="C:plasma membrane"/>
    <property type="evidence" value="ECO:0007669"/>
    <property type="project" value="UniProtKB-SubCell"/>
</dbReference>
<dbReference type="NCBIfam" id="TIGR01386">
    <property type="entry name" value="cztS_silS_copS"/>
    <property type="match status" value="1"/>
</dbReference>
<dbReference type="Pfam" id="PF21085">
    <property type="entry name" value="CusS"/>
    <property type="match status" value="1"/>
</dbReference>
<dbReference type="FunFam" id="3.30.565.10:FF:000006">
    <property type="entry name" value="Sensor histidine kinase WalK"/>
    <property type="match status" value="1"/>
</dbReference>
<evidence type="ECO:0000256" key="13">
    <source>
        <dbReference type="ARBA" id="ARBA00023136"/>
    </source>
</evidence>
<dbReference type="InterPro" id="IPR036097">
    <property type="entry name" value="HisK_dim/P_sf"/>
</dbReference>
<evidence type="ECO:0000259" key="16">
    <source>
        <dbReference type="PROSITE" id="PS50885"/>
    </source>
</evidence>
<dbReference type="PROSITE" id="PS50885">
    <property type="entry name" value="HAMP"/>
    <property type="match status" value="1"/>
</dbReference>
<evidence type="ECO:0000313" key="19">
    <source>
        <dbReference type="Proteomes" id="UP001320154"/>
    </source>
</evidence>
<keyword evidence="5" id="KW-0597">Phosphoprotein</keyword>
<evidence type="ECO:0000256" key="4">
    <source>
        <dbReference type="ARBA" id="ARBA00022519"/>
    </source>
</evidence>
<dbReference type="SUPFAM" id="SSF47384">
    <property type="entry name" value="Homodimeric domain of signal transducing histidine kinase"/>
    <property type="match status" value="1"/>
</dbReference>
<gene>
    <name evidence="17" type="ORF">HOP60_15475</name>
    <name evidence="18" type="ORF">HOP61_00985</name>
</gene>
<evidence type="ECO:0000313" key="17">
    <source>
        <dbReference type="EMBL" id="MCE8048128.1"/>
    </source>
</evidence>
<dbReference type="EMBL" id="JABFTS010000001">
    <property type="protein sequence ID" value="MCE8049869.1"/>
    <property type="molecule type" value="Genomic_DNA"/>
</dbReference>
<sequence length="474" mass="52336">MSLYPRSLTARLATLYSLLVAILLLLLGLWLEYLIRDHFDEIDHMELTAKLNMIENLLDRVDSPAALNTLPRYLDDLLTSHATLSVSIRDEAGQILYAYQPDFLEPVKNGEVSSPSARWSVAGHEFIGHEVQQLLPLAQPIPVRVLLGLDITHHAHFLQDIRRYLWTGIALAALLTALLGWLVARQGLAPLKRITATAKRLSAERLGERLDLQATPPEMLELANAFNGMLNRLEADFQRLSEFSADIAHELRTPVSNLLTETQVALSRPRSTGEYQDTLHSNLEELERLARMIADMLFLAKADHGLLPNPAEPVHLEREVDALLEFYEALAEEKQVTMQLSGAATVTGDHLMLRRAIANLVSNAVRHTSPGGMIEITITQAKEMARLSVSNPGETIPTDQLAKLFERFHRADNIRSHHGEGAGLGLAITRSIVKAHGGDVAVSSQNGITSFCLSLPLSGRQSTSYHRGADADGE</sequence>
<evidence type="ECO:0000256" key="6">
    <source>
        <dbReference type="ARBA" id="ARBA00022679"/>
    </source>
</evidence>
<dbReference type="PROSITE" id="PS50109">
    <property type="entry name" value="HIS_KIN"/>
    <property type="match status" value="1"/>
</dbReference>
<feature type="transmembrane region" description="Helical" evidence="14">
    <location>
        <begin position="12"/>
        <end position="35"/>
    </location>
</feature>
<evidence type="ECO:0000256" key="12">
    <source>
        <dbReference type="ARBA" id="ARBA00023012"/>
    </source>
</evidence>
<organism evidence="18 20">
    <name type="scientific">Billgrantia desiderata</name>
    <dbReference type="NCBI Taxonomy" id="52021"/>
    <lineage>
        <taxon>Bacteria</taxon>
        <taxon>Pseudomonadati</taxon>
        <taxon>Pseudomonadota</taxon>
        <taxon>Gammaproteobacteria</taxon>
        <taxon>Oceanospirillales</taxon>
        <taxon>Halomonadaceae</taxon>
        <taxon>Billgrantia</taxon>
    </lineage>
</organism>
<dbReference type="RefSeq" id="WP_086511143.1">
    <property type="nucleotide sequence ID" value="NZ_JAAQTN010000033.1"/>
</dbReference>
<dbReference type="Proteomes" id="UP001320154">
    <property type="component" value="Unassembled WGS sequence"/>
</dbReference>
<dbReference type="SMART" id="SM00387">
    <property type="entry name" value="HATPase_c"/>
    <property type="match status" value="1"/>
</dbReference>
<evidence type="ECO:0000256" key="3">
    <source>
        <dbReference type="ARBA" id="ARBA00022475"/>
    </source>
</evidence>
<keyword evidence="19" id="KW-1185">Reference proteome</keyword>
<feature type="domain" description="HAMP" evidence="16">
    <location>
        <begin position="185"/>
        <end position="238"/>
    </location>
</feature>
<evidence type="ECO:0000256" key="2">
    <source>
        <dbReference type="ARBA" id="ARBA00004429"/>
    </source>
</evidence>
<dbReference type="InterPro" id="IPR036890">
    <property type="entry name" value="HATPase_C_sf"/>
</dbReference>
<dbReference type="InterPro" id="IPR048590">
    <property type="entry name" value="CusS-like_sensor"/>
</dbReference>
<dbReference type="Pfam" id="PF00672">
    <property type="entry name" value="HAMP"/>
    <property type="match status" value="1"/>
</dbReference>
<reference evidence="18" key="1">
    <citation type="submission" date="2020-05" db="EMBL/GenBank/DDBJ databases">
        <authorList>
            <person name="Wang L."/>
            <person name="Shao Z."/>
        </authorList>
    </citation>
    <scope>NUCLEOTIDE SEQUENCE</scope>
    <source>
        <strain evidence="17">MCCC 1A05748</strain>
        <strain evidence="18">MCCC 1A05776</strain>
    </source>
</reference>
<accession>A0AAW4YK62</accession>
<comment type="catalytic activity">
    <reaction evidence="1 14">
        <text>ATP + protein L-histidine = ADP + protein N-phospho-L-histidine.</text>
        <dbReference type="EC" id="2.7.13.3"/>
    </reaction>
</comment>
<dbReference type="InterPro" id="IPR006290">
    <property type="entry name" value="CztS_silS_copS"/>
</dbReference>
<dbReference type="Pfam" id="PF02518">
    <property type="entry name" value="HATPase_c"/>
    <property type="match status" value="1"/>
</dbReference>
<dbReference type="Gene3D" id="3.30.565.10">
    <property type="entry name" value="Histidine kinase-like ATPase, C-terminal domain"/>
    <property type="match status" value="1"/>
</dbReference>
<protein>
    <recommendedName>
        <fullName evidence="14">Sensor protein</fullName>
        <ecNumber evidence="14">2.7.13.3</ecNumber>
    </recommendedName>
</protein>
<dbReference type="InterPro" id="IPR003661">
    <property type="entry name" value="HisK_dim/P_dom"/>
</dbReference>
<evidence type="ECO:0000256" key="7">
    <source>
        <dbReference type="ARBA" id="ARBA00022692"/>
    </source>
</evidence>
<dbReference type="PRINTS" id="PR00344">
    <property type="entry name" value="BCTRLSENSOR"/>
</dbReference>
<keyword evidence="7 14" id="KW-0812">Transmembrane</keyword>
<evidence type="ECO:0000256" key="1">
    <source>
        <dbReference type="ARBA" id="ARBA00000085"/>
    </source>
</evidence>
<dbReference type="EMBL" id="JABFTQ010000010">
    <property type="protein sequence ID" value="MCE8048128.1"/>
    <property type="molecule type" value="Genomic_DNA"/>
</dbReference>
<keyword evidence="12 14" id="KW-0902">Two-component regulatory system</keyword>
<evidence type="ECO:0000256" key="11">
    <source>
        <dbReference type="ARBA" id="ARBA00022989"/>
    </source>
</evidence>
<dbReference type="Gene3D" id="6.10.340.10">
    <property type="match status" value="1"/>
</dbReference>
<feature type="transmembrane region" description="Helical" evidence="14">
    <location>
        <begin position="164"/>
        <end position="184"/>
    </location>
</feature>
<dbReference type="PANTHER" id="PTHR45436:SF15">
    <property type="entry name" value="SENSOR HISTIDINE KINASE CUSS"/>
    <property type="match status" value="1"/>
</dbReference>
<dbReference type="InterPro" id="IPR050428">
    <property type="entry name" value="TCS_sensor_his_kinase"/>
</dbReference>
<keyword evidence="9 14" id="KW-0418">Kinase</keyword>
<keyword evidence="6 14" id="KW-0808">Transferase</keyword>
<dbReference type="InterPro" id="IPR005467">
    <property type="entry name" value="His_kinase_dom"/>
</dbReference>
<comment type="function">
    <text evidence="14">Member of a two-component regulatory system.</text>
</comment>
<dbReference type="SUPFAM" id="SSF55874">
    <property type="entry name" value="ATPase domain of HSP90 chaperone/DNA topoisomerase II/histidine kinase"/>
    <property type="match status" value="1"/>
</dbReference>
<dbReference type="InterPro" id="IPR004358">
    <property type="entry name" value="Sig_transdc_His_kin-like_C"/>
</dbReference>
<evidence type="ECO:0000256" key="10">
    <source>
        <dbReference type="ARBA" id="ARBA00022840"/>
    </source>
</evidence>
<dbReference type="InterPro" id="IPR003594">
    <property type="entry name" value="HATPase_dom"/>
</dbReference>
<comment type="caution">
    <text evidence="18">The sequence shown here is derived from an EMBL/GenBank/DDBJ whole genome shotgun (WGS) entry which is preliminary data.</text>
</comment>
<evidence type="ECO:0000256" key="8">
    <source>
        <dbReference type="ARBA" id="ARBA00022741"/>
    </source>
</evidence>
<dbReference type="PANTHER" id="PTHR45436">
    <property type="entry name" value="SENSOR HISTIDINE KINASE YKOH"/>
    <property type="match status" value="1"/>
</dbReference>
<dbReference type="EC" id="2.7.13.3" evidence="14"/>
<keyword evidence="8 14" id="KW-0547">Nucleotide-binding</keyword>
<dbReference type="CDD" id="cd00075">
    <property type="entry name" value="HATPase"/>
    <property type="match status" value="1"/>
</dbReference>
<dbReference type="Proteomes" id="UP001320178">
    <property type="component" value="Unassembled WGS sequence"/>
</dbReference>
<evidence type="ECO:0000259" key="15">
    <source>
        <dbReference type="PROSITE" id="PS50109"/>
    </source>
</evidence>
<dbReference type="GO" id="GO:0000155">
    <property type="term" value="F:phosphorelay sensor kinase activity"/>
    <property type="evidence" value="ECO:0007669"/>
    <property type="project" value="InterPro"/>
</dbReference>
<evidence type="ECO:0000313" key="20">
    <source>
        <dbReference type="Proteomes" id="UP001320178"/>
    </source>
</evidence>
<name>A0AAW4YK62_9GAMM</name>
<evidence type="ECO:0000256" key="5">
    <source>
        <dbReference type="ARBA" id="ARBA00022553"/>
    </source>
</evidence>
<proteinExistence type="predicted"/>
<evidence type="ECO:0000313" key="18">
    <source>
        <dbReference type="EMBL" id="MCE8049869.1"/>
    </source>
</evidence>
<comment type="subcellular location">
    <subcellularLocation>
        <location evidence="2">Cell inner membrane</location>
        <topology evidence="2">Multi-pass membrane protein</topology>
    </subcellularLocation>
</comment>
<dbReference type="FunFam" id="1.10.287.130:FF:000001">
    <property type="entry name" value="Two-component sensor histidine kinase"/>
    <property type="match status" value="1"/>
</dbReference>
<dbReference type="Pfam" id="PF00512">
    <property type="entry name" value="HisKA"/>
    <property type="match status" value="1"/>
</dbReference>
<dbReference type="Gene3D" id="1.10.287.130">
    <property type="match status" value="1"/>
</dbReference>
<dbReference type="InterPro" id="IPR003660">
    <property type="entry name" value="HAMP_dom"/>
</dbReference>
<evidence type="ECO:0000256" key="14">
    <source>
        <dbReference type="RuleBase" id="RU364088"/>
    </source>
</evidence>
<keyword evidence="13 14" id="KW-0472">Membrane</keyword>
<dbReference type="SMART" id="SM00304">
    <property type="entry name" value="HAMP"/>
    <property type="match status" value="1"/>
</dbReference>
<dbReference type="GO" id="GO:0005524">
    <property type="term" value="F:ATP binding"/>
    <property type="evidence" value="ECO:0007669"/>
    <property type="project" value="UniProtKB-KW"/>
</dbReference>
<dbReference type="SMART" id="SM00388">
    <property type="entry name" value="HisKA"/>
    <property type="match status" value="1"/>
</dbReference>
<reference evidence="18 19" key="2">
    <citation type="journal article" date="2021" name="Front. Microbiol.">
        <title>Aerobic Denitrification and Heterotrophic Sulfur Oxidation in the Genus Halomonas Revealed by Six Novel Species Characterizations and Genome-Based Analysis.</title>
        <authorList>
            <person name="Wang L."/>
            <person name="Shao Z."/>
        </authorList>
    </citation>
    <scope>NUCLEOTIDE SEQUENCE</scope>
    <source>
        <strain evidence="17 19">MCCC 1A05748</strain>
        <strain evidence="18">MCCC 1A05776</strain>
    </source>
</reference>
<dbReference type="CDD" id="cd06225">
    <property type="entry name" value="HAMP"/>
    <property type="match status" value="1"/>
</dbReference>
<keyword evidence="11 14" id="KW-1133">Transmembrane helix</keyword>
<keyword evidence="4 14" id="KW-0997">Cell inner membrane</keyword>